<dbReference type="PANTHER" id="PTHR22957">
    <property type="entry name" value="TBC1 DOMAIN FAMILY MEMBER GTPASE-ACTIVATING PROTEIN"/>
    <property type="match status" value="1"/>
</dbReference>
<feature type="compositionally biased region" description="Polar residues" evidence="3">
    <location>
        <begin position="551"/>
        <end position="581"/>
    </location>
</feature>
<dbReference type="Proteomes" id="UP000799767">
    <property type="component" value="Unassembled WGS sequence"/>
</dbReference>
<dbReference type="FunFam" id="1.10.472.80:FF:000038">
    <property type="entry name" value="TBC1 domain family member 5"/>
    <property type="match status" value="1"/>
</dbReference>
<organism evidence="5 6">
    <name type="scientific">Neohortaea acidophila</name>
    <dbReference type="NCBI Taxonomy" id="245834"/>
    <lineage>
        <taxon>Eukaryota</taxon>
        <taxon>Fungi</taxon>
        <taxon>Dikarya</taxon>
        <taxon>Ascomycota</taxon>
        <taxon>Pezizomycotina</taxon>
        <taxon>Dothideomycetes</taxon>
        <taxon>Dothideomycetidae</taxon>
        <taxon>Mycosphaerellales</taxon>
        <taxon>Teratosphaeriaceae</taxon>
        <taxon>Neohortaea</taxon>
    </lineage>
</organism>
<gene>
    <name evidence="5" type="ORF">BDY17DRAFT_291804</name>
</gene>
<keyword evidence="1" id="KW-0343">GTPase activation</keyword>
<dbReference type="AlphaFoldDB" id="A0A6A6Q2V5"/>
<dbReference type="GO" id="GO:0005096">
    <property type="term" value="F:GTPase activator activity"/>
    <property type="evidence" value="ECO:0007669"/>
    <property type="project" value="UniProtKB-KW"/>
</dbReference>
<name>A0A6A6Q2V5_9PEZI</name>
<dbReference type="PANTHER" id="PTHR22957:SF337">
    <property type="entry name" value="TBC1 DOMAIN FAMILY MEMBER 5"/>
    <property type="match status" value="1"/>
</dbReference>
<evidence type="ECO:0000313" key="5">
    <source>
        <dbReference type="EMBL" id="KAF2486625.1"/>
    </source>
</evidence>
<dbReference type="SMART" id="SM00164">
    <property type="entry name" value="TBC"/>
    <property type="match status" value="1"/>
</dbReference>
<accession>A0A6A6Q2V5</accession>
<dbReference type="EMBL" id="MU001632">
    <property type="protein sequence ID" value="KAF2486625.1"/>
    <property type="molecule type" value="Genomic_DNA"/>
</dbReference>
<dbReference type="Pfam" id="PF00566">
    <property type="entry name" value="RabGAP-TBC"/>
    <property type="match status" value="1"/>
</dbReference>
<dbReference type="SUPFAM" id="SSF47923">
    <property type="entry name" value="Ypt/Rab-GAP domain of gyp1p"/>
    <property type="match status" value="2"/>
</dbReference>
<evidence type="ECO:0000256" key="1">
    <source>
        <dbReference type="ARBA" id="ARBA00022468"/>
    </source>
</evidence>
<proteinExistence type="predicted"/>
<dbReference type="Gene3D" id="1.10.8.270">
    <property type="entry name" value="putative rabgap domain of human tbc1 domain family member 14 like domains"/>
    <property type="match status" value="1"/>
</dbReference>
<feature type="domain" description="Rab-GAP TBC" evidence="4">
    <location>
        <begin position="93"/>
        <end position="292"/>
    </location>
</feature>
<dbReference type="FunFam" id="1.10.8.270:FF:000031">
    <property type="entry name" value="TBC1 domain family member 5"/>
    <property type="match status" value="1"/>
</dbReference>
<keyword evidence="2" id="KW-0175">Coiled coil</keyword>
<feature type="compositionally biased region" description="Polar residues" evidence="3">
    <location>
        <begin position="614"/>
        <end position="638"/>
    </location>
</feature>
<dbReference type="GeneID" id="54473723"/>
<dbReference type="InterPro" id="IPR000195">
    <property type="entry name" value="Rab-GAP-TBC_dom"/>
</dbReference>
<keyword evidence="6" id="KW-1185">Reference proteome</keyword>
<evidence type="ECO:0000256" key="3">
    <source>
        <dbReference type="SAM" id="MobiDB-lite"/>
    </source>
</evidence>
<sequence length="687" mass="76435">MRSLEEARRSWQEVRRCTSLPQLKEAVRLDGSSSLATEGGRSACWKAFLLFESLDLSVWQETLASSRSAYNSLRAHFSRHLDNPDSVEASYDPLAEETDASPWVQLRKDEELRAEILQDVARCMPENLYFRQPDTQQMLLDILFVFCKLNPDIGYRQGMHELLAPILWVVERDAIDLGGSSKAMGEDAVITNVFDADHIEHDTFALFGQIMQSAKNFYEQSTMLGKENPIVVRSRVIFVDLLSKVDERLARHLQSIDIVPQIFMMRWIRLLFGREFAFDDLLTMWDVIFAEDTTLEIVNEICLVLLLRIRWQLLEADYNAALALLLRYPDLAKEPLAQTCVLDALYLRRHMDAHGGSYLVSKYSGRSLHTGRPVTPPAFQRNVTTISGLRANKSSRPITASTPSSARDINNVLRSAANDIYARGEKLGIGKAVRSAVEEVHKRAQEIRDAPTPTPPVSHRSRGSFSADSALRRVKALEDRNRSLAKLLEGATSELWAYQKIAAERASDGNEGTKDDAGVTDLCAAIAKVQFVQVYLRDPSLQLSDDITQESNTVDAPSHTTAEIGVQESSSGRKSSSTQPRTIPDQPRIQIDDLADPSSFEDAAVPPDGDSSKLIASSGSDSASVQPQMTPARQTENSAKLARPSLEQSPFSWMLEEQKPQSSSAKGQTFSPGRGKSKGFLFGDETQ</sequence>
<dbReference type="InterPro" id="IPR035969">
    <property type="entry name" value="Rab-GAP_TBC_sf"/>
</dbReference>
<dbReference type="OrthoDB" id="27140at2759"/>
<evidence type="ECO:0000259" key="4">
    <source>
        <dbReference type="PROSITE" id="PS50086"/>
    </source>
</evidence>
<feature type="coiled-coil region" evidence="2">
    <location>
        <begin position="467"/>
        <end position="494"/>
    </location>
</feature>
<protein>
    <submittedName>
        <fullName evidence="5">Rab-GTPase-TBC domain-containing protein</fullName>
    </submittedName>
</protein>
<reference evidence="5" key="1">
    <citation type="journal article" date="2020" name="Stud. Mycol.">
        <title>101 Dothideomycetes genomes: a test case for predicting lifestyles and emergence of pathogens.</title>
        <authorList>
            <person name="Haridas S."/>
            <person name="Albert R."/>
            <person name="Binder M."/>
            <person name="Bloem J."/>
            <person name="Labutti K."/>
            <person name="Salamov A."/>
            <person name="Andreopoulos B."/>
            <person name="Baker S."/>
            <person name="Barry K."/>
            <person name="Bills G."/>
            <person name="Bluhm B."/>
            <person name="Cannon C."/>
            <person name="Castanera R."/>
            <person name="Culley D."/>
            <person name="Daum C."/>
            <person name="Ezra D."/>
            <person name="Gonzalez J."/>
            <person name="Henrissat B."/>
            <person name="Kuo A."/>
            <person name="Liang C."/>
            <person name="Lipzen A."/>
            <person name="Lutzoni F."/>
            <person name="Magnuson J."/>
            <person name="Mondo S."/>
            <person name="Nolan M."/>
            <person name="Ohm R."/>
            <person name="Pangilinan J."/>
            <person name="Park H.-J."/>
            <person name="Ramirez L."/>
            <person name="Alfaro M."/>
            <person name="Sun H."/>
            <person name="Tritt A."/>
            <person name="Yoshinaga Y."/>
            <person name="Zwiers L.-H."/>
            <person name="Turgeon B."/>
            <person name="Goodwin S."/>
            <person name="Spatafora J."/>
            <person name="Crous P."/>
            <person name="Grigoriev I."/>
        </authorList>
    </citation>
    <scope>NUCLEOTIDE SEQUENCE</scope>
    <source>
        <strain evidence="5">CBS 113389</strain>
    </source>
</reference>
<dbReference type="Gene3D" id="1.10.472.80">
    <property type="entry name" value="Ypt/Rab-GAP domain of gyp1p, domain 3"/>
    <property type="match status" value="1"/>
</dbReference>
<feature type="compositionally biased region" description="Polar residues" evidence="3">
    <location>
        <begin position="660"/>
        <end position="671"/>
    </location>
</feature>
<dbReference type="PROSITE" id="PS50086">
    <property type="entry name" value="TBC_RABGAP"/>
    <property type="match status" value="1"/>
</dbReference>
<evidence type="ECO:0000313" key="6">
    <source>
        <dbReference type="Proteomes" id="UP000799767"/>
    </source>
</evidence>
<dbReference type="RefSeq" id="XP_033593194.1">
    <property type="nucleotide sequence ID" value="XM_033732721.1"/>
</dbReference>
<feature type="region of interest" description="Disordered" evidence="3">
    <location>
        <begin position="551"/>
        <end position="687"/>
    </location>
</feature>
<evidence type="ECO:0000256" key="2">
    <source>
        <dbReference type="SAM" id="Coils"/>
    </source>
</evidence>